<organism evidence="2 3">
    <name type="scientific">Clathrus columnatus</name>
    <dbReference type="NCBI Taxonomy" id="1419009"/>
    <lineage>
        <taxon>Eukaryota</taxon>
        <taxon>Fungi</taxon>
        <taxon>Dikarya</taxon>
        <taxon>Basidiomycota</taxon>
        <taxon>Agaricomycotina</taxon>
        <taxon>Agaricomycetes</taxon>
        <taxon>Phallomycetidae</taxon>
        <taxon>Phallales</taxon>
        <taxon>Clathraceae</taxon>
        <taxon>Clathrus</taxon>
    </lineage>
</organism>
<dbReference type="EMBL" id="BPWL01000002">
    <property type="protein sequence ID" value="GJJ07151.1"/>
    <property type="molecule type" value="Genomic_DNA"/>
</dbReference>
<dbReference type="AlphaFoldDB" id="A0AAV5A2B0"/>
<evidence type="ECO:0000313" key="3">
    <source>
        <dbReference type="Proteomes" id="UP001050691"/>
    </source>
</evidence>
<name>A0AAV5A2B0_9AGAM</name>
<gene>
    <name evidence="2" type="ORF">Clacol_001351</name>
</gene>
<comment type="caution">
    <text evidence="2">The sequence shown here is derived from an EMBL/GenBank/DDBJ whole genome shotgun (WGS) entry which is preliminary data.</text>
</comment>
<keyword evidence="3" id="KW-1185">Reference proteome</keyword>
<feature type="region of interest" description="Disordered" evidence="1">
    <location>
        <begin position="124"/>
        <end position="150"/>
    </location>
</feature>
<evidence type="ECO:0000256" key="1">
    <source>
        <dbReference type="SAM" id="MobiDB-lite"/>
    </source>
</evidence>
<accession>A0AAV5A2B0</accession>
<sequence>MKKITPKVFQILAKTHRLTIFLSAPVTATITDLKSQALPALERYSTVQEENEDVDIDLPPVKQDDILPKVTEISDFEFCKAKRDRAGKIIEFDVLDAKAVIRETLSNWESIYFRFRNEAGKLQDVEIEEPVDSDQEEVPDPKGKRKEHPT</sequence>
<evidence type="ECO:0000313" key="2">
    <source>
        <dbReference type="EMBL" id="GJJ07151.1"/>
    </source>
</evidence>
<proteinExistence type="predicted"/>
<reference evidence="2" key="1">
    <citation type="submission" date="2021-10" db="EMBL/GenBank/DDBJ databases">
        <title>De novo Genome Assembly of Clathrus columnatus (Basidiomycota, Fungi) Using Illumina and Nanopore Sequence Data.</title>
        <authorList>
            <person name="Ogiso-Tanaka E."/>
            <person name="Itagaki H."/>
            <person name="Hosoya T."/>
            <person name="Hosaka K."/>
        </authorList>
    </citation>
    <scope>NUCLEOTIDE SEQUENCE</scope>
    <source>
        <strain evidence="2">MO-923</strain>
    </source>
</reference>
<dbReference type="Proteomes" id="UP001050691">
    <property type="component" value="Unassembled WGS sequence"/>
</dbReference>
<feature type="compositionally biased region" description="Acidic residues" evidence="1">
    <location>
        <begin position="125"/>
        <end position="138"/>
    </location>
</feature>
<protein>
    <submittedName>
        <fullName evidence="2">Uncharacterized protein</fullName>
    </submittedName>
</protein>